<organism evidence="22">
    <name type="scientific">Streptomyces sp. R11</name>
    <dbReference type="NCBI Taxonomy" id="3238625"/>
    <lineage>
        <taxon>Bacteria</taxon>
        <taxon>Bacillati</taxon>
        <taxon>Actinomycetota</taxon>
        <taxon>Actinomycetes</taxon>
        <taxon>Kitasatosporales</taxon>
        <taxon>Streptomycetaceae</taxon>
        <taxon>Streptomyces</taxon>
    </lineage>
</organism>
<evidence type="ECO:0000256" key="12">
    <source>
        <dbReference type="ARBA" id="ARBA00022741"/>
    </source>
</evidence>
<proteinExistence type="inferred from homology"/>
<evidence type="ECO:0000256" key="11">
    <source>
        <dbReference type="ARBA" id="ARBA00022695"/>
    </source>
</evidence>
<dbReference type="GO" id="GO:0009398">
    <property type="term" value="P:FMN biosynthetic process"/>
    <property type="evidence" value="ECO:0007669"/>
    <property type="project" value="TreeGrafter"/>
</dbReference>
<reference evidence="22" key="1">
    <citation type="submission" date="2024-07" db="EMBL/GenBank/DDBJ databases">
        <authorList>
            <person name="Yu S.T."/>
        </authorList>
    </citation>
    <scope>NUCLEOTIDE SEQUENCE</scope>
    <source>
        <strain evidence="22">R11</strain>
    </source>
</reference>
<dbReference type="GO" id="GO:0009231">
    <property type="term" value="P:riboflavin biosynthetic process"/>
    <property type="evidence" value="ECO:0007669"/>
    <property type="project" value="InterPro"/>
</dbReference>
<evidence type="ECO:0000259" key="21">
    <source>
        <dbReference type="SMART" id="SM00904"/>
    </source>
</evidence>
<evidence type="ECO:0000256" key="2">
    <source>
        <dbReference type="ARBA" id="ARBA00004726"/>
    </source>
</evidence>
<dbReference type="SUPFAM" id="SSF82114">
    <property type="entry name" value="Riboflavin kinase-like"/>
    <property type="match status" value="1"/>
</dbReference>
<dbReference type="FunFam" id="2.40.30.30:FF:000003">
    <property type="entry name" value="Riboflavin biosynthesis protein"/>
    <property type="match status" value="1"/>
</dbReference>
<dbReference type="EC" id="2.7.1.26" evidence="5"/>
<comment type="catalytic activity">
    <reaction evidence="19">
        <text>FMN + ATP + H(+) = FAD + diphosphate</text>
        <dbReference type="Rhea" id="RHEA:17237"/>
        <dbReference type="ChEBI" id="CHEBI:15378"/>
        <dbReference type="ChEBI" id="CHEBI:30616"/>
        <dbReference type="ChEBI" id="CHEBI:33019"/>
        <dbReference type="ChEBI" id="CHEBI:57692"/>
        <dbReference type="ChEBI" id="CHEBI:58210"/>
        <dbReference type="EC" id="2.7.7.2"/>
    </reaction>
</comment>
<accession>A0AB39NDJ6</accession>
<feature type="domain" description="Riboflavin kinase" evidence="21">
    <location>
        <begin position="1"/>
        <end position="123"/>
    </location>
</feature>
<evidence type="ECO:0000256" key="5">
    <source>
        <dbReference type="ARBA" id="ARBA00012105"/>
    </source>
</evidence>
<evidence type="ECO:0000256" key="8">
    <source>
        <dbReference type="ARBA" id="ARBA00022630"/>
    </source>
</evidence>
<keyword evidence="11" id="KW-0548">Nucleotidyltransferase</keyword>
<keyword evidence="10" id="KW-0808">Transferase</keyword>
<evidence type="ECO:0000256" key="3">
    <source>
        <dbReference type="ARBA" id="ARBA00005201"/>
    </source>
</evidence>
<evidence type="ECO:0000256" key="10">
    <source>
        <dbReference type="ARBA" id="ARBA00022679"/>
    </source>
</evidence>
<keyword evidence="8" id="KW-0285">Flavoprotein</keyword>
<keyword evidence="13 22" id="KW-0418">Kinase</keyword>
<dbReference type="EMBL" id="CP163432">
    <property type="protein sequence ID" value="XDQ15999.1"/>
    <property type="molecule type" value="Genomic_DNA"/>
</dbReference>
<dbReference type="InterPro" id="IPR023465">
    <property type="entry name" value="Riboflavin_kinase_dom_sf"/>
</dbReference>
<gene>
    <name evidence="22" type="ORF">AB5J55_43750</name>
</gene>
<name>A0AB39NDJ6_9ACTN</name>
<dbReference type="RefSeq" id="WP_369275923.1">
    <property type="nucleotide sequence ID" value="NZ_CP163432.1"/>
</dbReference>
<comment type="function">
    <text evidence="1">Catalyzes the phosphorylation of riboflavin to FMN followed by the adenylation of FMN to FAD.</text>
</comment>
<evidence type="ECO:0000256" key="6">
    <source>
        <dbReference type="ARBA" id="ARBA00012393"/>
    </source>
</evidence>
<evidence type="ECO:0000256" key="20">
    <source>
        <dbReference type="SAM" id="MobiDB-lite"/>
    </source>
</evidence>
<dbReference type="EC" id="2.7.7.2" evidence="6"/>
<feature type="region of interest" description="Disordered" evidence="20">
    <location>
        <begin position="126"/>
        <end position="146"/>
    </location>
</feature>
<dbReference type="InterPro" id="IPR015865">
    <property type="entry name" value="Riboflavin_kinase_bac/euk"/>
</dbReference>
<keyword evidence="15" id="KW-0067">ATP-binding</keyword>
<dbReference type="Gene3D" id="2.40.30.30">
    <property type="entry name" value="Riboflavin kinase-like"/>
    <property type="match status" value="1"/>
</dbReference>
<dbReference type="PANTHER" id="PTHR22749:SF6">
    <property type="entry name" value="RIBOFLAVIN KINASE"/>
    <property type="match status" value="1"/>
</dbReference>
<evidence type="ECO:0000256" key="15">
    <source>
        <dbReference type="ARBA" id="ARBA00022840"/>
    </source>
</evidence>
<comment type="pathway">
    <text evidence="3">Cofactor biosynthesis; FMN biosynthesis; FMN from riboflavin (ATP route): step 1/1.</text>
</comment>
<sequence length="146" mass="16253">MPQVEGVVVPGDRRGRQLGFPTANVSPDPGCRLPPDGVYAGWLQVTGRPPLPAAISVGANTTFDQTDRRLEAHVLDHEELDLYGARVRVTFTTRLRAMRRFTNTQQLITCLHQDIAHVRTLLQTPLAGDPLNDSQERPYGHIKRIP</sequence>
<protein>
    <recommendedName>
        <fullName evidence="7">Bifunctional riboflavin kinase/FMN adenylyltransferase</fullName>
        <ecNumber evidence="5">2.7.1.26</ecNumber>
        <ecNumber evidence="6">2.7.7.2</ecNumber>
    </recommendedName>
    <alternativeName>
        <fullName evidence="17">Riboflavin biosynthesis protein RibF</fullName>
    </alternativeName>
</protein>
<keyword evidence="14" id="KW-0274">FAD</keyword>
<keyword evidence="16" id="KW-0511">Multifunctional enzyme</keyword>
<evidence type="ECO:0000256" key="14">
    <source>
        <dbReference type="ARBA" id="ARBA00022827"/>
    </source>
</evidence>
<dbReference type="SMART" id="SM00904">
    <property type="entry name" value="Flavokinase"/>
    <property type="match status" value="1"/>
</dbReference>
<evidence type="ECO:0000256" key="17">
    <source>
        <dbReference type="ARBA" id="ARBA00032176"/>
    </source>
</evidence>
<dbReference type="GO" id="GO:0005524">
    <property type="term" value="F:ATP binding"/>
    <property type="evidence" value="ECO:0007669"/>
    <property type="project" value="UniProtKB-KW"/>
</dbReference>
<evidence type="ECO:0000256" key="1">
    <source>
        <dbReference type="ARBA" id="ARBA00002121"/>
    </source>
</evidence>
<keyword evidence="9" id="KW-0288">FMN</keyword>
<evidence type="ECO:0000256" key="4">
    <source>
        <dbReference type="ARBA" id="ARBA00010214"/>
    </source>
</evidence>
<comment type="catalytic activity">
    <reaction evidence="18">
        <text>riboflavin + ATP = FMN + ADP + H(+)</text>
        <dbReference type="Rhea" id="RHEA:14357"/>
        <dbReference type="ChEBI" id="CHEBI:15378"/>
        <dbReference type="ChEBI" id="CHEBI:30616"/>
        <dbReference type="ChEBI" id="CHEBI:57986"/>
        <dbReference type="ChEBI" id="CHEBI:58210"/>
        <dbReference type="ChEBI" id="CHEBI:456216"/>
        <dbReference type="EC" id="2.7.1.26"/>
    </reaction>
</comment>
<evidence type="ECO:0000256" key="7">
    <source>
        <dbReference type="ARBA" id="ARBA00018483"/>
    </source>
</evidence>
<dbReference type="GO" id="GO:0008531">
    <property type="term" value="F:riboflavin kinase activity"/>
    <property type="evidence" value="ECO:0007669"/>
    <property type="project" value="UniProtKB-EC"/>
</dbReference>
<dbReference type="GO" id="GO:0003919">
    <property type="term" value="F:FMN adenylyltransferase activity"/>
    <property type="evidence" value="ECO:0007669"/>
    <property type="project" value="UniProtKB-EC"/>
</dbReference>
<dbReference type="AlphaFoldDB" id="A0AB39NDJ6"/>
<comment type="similarity">
    <text evidence="4">Belongs to the RibF family.</text>
</comment>
<dbReference type="InterPro" id="IPR023468">
    <property type="entry name" value="Riboflavin_kinase"/>
</dbReference>
<comment type="pathway">
    <text evidence="2">Cofactor biosynthesis; FAD biosynthesis; FAD from FMN: step 1/1.</text>
</comment>
<dbReference type="Pfam" id="PF01687">
    <property type="entry name" value="Flavokinase"/>
    <property type="match status" value="1"/>
</dbReference>
<dbReference type="PANTHER" id="PTHR22749">
    <property type="entry name" value="RIBOFLAVIN KINASE/FMN ADENYLYLTRANSFERASE"/>
    <property type="match status" value="1"/>
</dbReference>
<evidence type="ECO:0000256" key="9">
    <source>
        <dbReference type="ARBA" id="ARBA00022643"/>
    </source>
</evidence>
<evidence type="ECO:0000313" key="22">
    <source>
        <dbReference type="EMBL" id="XDQ15999.1"/>
    </source>
</evidence>
<evidence type="ECO:0000256" key="19">
    <source>
        <dbReference type="ARBA" id="ARBA00049494"/>
    </source>
</evidence>
<evidence type="ECO:0000256" key="16">
    <source>
        <dbReference type="ARBA" id="ARBA00023268"/>
    </source>
</evidence>
<evidence type="ECO:0000256" key="13">
    <source>
        <dbReference type="ARBA" id="ARBA00022777"/>
    </source>
</evidence>
<evidence type="ECO:0000256" key="18">
    <source>
        <dbReference type="ARBA" id="ARBA00047880"/>
    </source>
</evidence>
<keyword evidence="12" id="KW-0547">Nucleotide-binding</keyword>